<organism evidence="1">
    <name type="scientific">Tanacetum cinerariifolium</name>
    <name type="common">Dalmatian daisy</name>
    <name type="synonym">Chrysanthemum cinerariifolium</name>
    <dbReference type="NCBI Taxonomy" id="118510"/>
    <lineage>
        <taxon>Eukaryota</taxon>
        <taxon>Viridiplantae</taxon>
        <taxon>Streptophyta</taxon>
        <taxon>Embryophyta</taxon>
        <taxon>Tracheophyta</taxon>
        <taxon>Spermatophyta</taxon>
        <taxon>Magnoliopsida</taxon>
        <taxon>eudicotyledons</taxon>
        <taxon>Gunneridae</taxon>
        <taxon>Pentapetalae</taxon>
        <taxon>asterids</taxon>
        <taxon>campanulids</taxon>
        <taxon>Asterales</taxon>
        <taxon>Asteraceae</taxon>
        <taxon>Asteroideae</taxon>
        <taxon>Anthemideae</taxon>
        <taxon>Anthemidinae</taxon>
        <taxon>Tanacetum</taxon>
    </lineage>
</organism>
<accession>A0A699SJW0</accession>
<evidence type="ECO:0000313" key="1">
    <source>
        <dbReference type="EMBL" id="GFC97629.1"/>
    </source>
</evidence>
<protein>
    <submittedName>
        <fullName evidence="1">Uncharacterized protein</fullName>
    </submittedName>
</protein>
<gene>
    <name evidence="1" type="ORF">Tci_869599</name>
</gene>
<sequence>TKRVGINSFSSFFTTVKPPFLDSFQAIARLWDFKTFIIAAFSASPNSLAMMTGNLLSPSRNEYSRWGGEVVKTIGSSEGVGLPLAVTSEKPRTS</sequence>
<dbReference type="AlphaFoldDB" id="A0A699SJW0"/>
<comment type="caution">
    <text evidence="1">The sequence shown here is derived from an EMBL/GenBank/DDBJ whole genome shotgun (WGS) entry which is preliminary data.</text>
</comment>
<proteinExistence type="predicted"/>
<dbReference type="EMBL" id="BKCJ011167220">
    <property type="protein sequence ID" value="GFC97629.1"/>
    <property type="molecule type" value="Genomic_DNA"/>
</dbReference>
<reference evidence="1" key="1">
    <citation type="journal article" date="2019" name="Sci. Rep.">
        <title>Draft genome of Tanacetum cinerariifolium, the natural source of mosquito coil.</title>
        <authorList>
            <person name="Yamashiro T."/>
            <person name="Shiraishi A."/>
            <person name="Satake H."/>
            <person name="Nakayama K."/>
        </authorList>
    </citation>
    <scope>NUCLEOTIDE SEQUENCE</scope>
</reference>
<name>A0A699SJW0_TANCI</name>
<feature type="non-terminal residue" evidence="1">
    <location>
        <position position="1"/>
    </location>
</feature>